<evidence type="ECO:0000256" key="1">
    <source>
        <dbReference type="SAM" id="Phobius"/>
    </source>
</evidence>
<name>A0A8I1EDH9_PSEPU</name>
<feature type="transmembrane region" description="Helical" evidence="1">
    <location>
        <begin position="18"/>
        <end position="42"/>
    </location>
</feature>
<sequence length="109" mass="11825">MSNAYVGLADTIVMGFRAVAALCKFVFYTFLIVGTGFGIYLVHERLSVDDPLTTQRGVELCLSHGYKGGDVSVGKPLQDASVWERSSVACYGGEEGVRAFFEFDSVKAE</sequence>
<keyword evidence="1" id="KW-0812">Transmembrane</keyword>
<dbReference type="AlphaFoldDB" id="A0A8I1EDH9"/>
<evidence type="ECO:0000313" key="3">
    <source>
        <dbReference type="Proteomes" id="UP000637061"/>
    </source>
</evidence>
<organism evidence="2 3">
    <name type="scientific">Pseudomonas putida</name>
    <name type="common">Arthrobacter siderocapsulatus</name>
    <dbReference type="NCBI Taxonomy" id="303"/>
    <lineage>
        <taxon>Bacteria</taxon>
        <taxon>Pseudomonadati</taxon>
        <taxon>Pseudomonadota</taxon>
        <taxon>Gammaproteobacteria</taxon>
        <taxon>Pseudomonadales</taxon>
        <taxon>Pseudomonadaceae</taxon>
        <taxon>Pseudomonas</taxon>
    </lineage>
</organism>
<evidence type="ECO:0000313" key="2">
    <source>
        <dbReference type="EMBL" id="MBI6883273.1"/>
    </source>
</evidence>
<gene>
    <name evidence="2" type="ORF">JEU22_05050</name>
</gene>
<dbReference type="EMBL" id="JAEHTE010000002">
    <property type="protein sequence ID" value="MBI6883273.1"/>
    <property type="molecule type" value="Genomic_DNA"/>
</dbReference>
<keyword evidence="1" id="KW-1133">Transmembrane helix</keyword>
<dbReference type="RefSeq" id="WP_198746885.1">
    <property type="nucleotide sequence ID" value="NZ_JAEHTE010000002.1"/>
</dbReference>
<keyword evidence="1" id="KW-0472">Membrane</keyword>
<accession>A0A8I1EDH9</accession>
<reference evidence="2" key="1">
    <citation type="submission" date="2020-12" db="EMBL/GenBank/DDBJ databases">
        <title>Enhanced detection system for hospital associated transmission using whole genome sequencing surveillance.</title>
        <authorList>
            <person name="Harrison L.H."/>
            <person name="Van Tyne D."/>
            <person name="Marsh J.W."/>
            <person name="Griffith M.P."/>
            <person name="Snyder D.J."/>
            <person name="Cooper V.S."/>
            <person name="Mustapha M."/>
        </authorList>
    </citation>
    <scope>NUCLEOTIDE SEQUENCE</scope>
    <source>
        <strain evidence="2">PSB00042</strain>
    </source>
</reference>
<proteinExistence type="predicted"/>
<dbReference type="Proteomes" id="UP000637061">
    <property type="component" value="Unassembled WGS sequence"/>
</dbReference>
<comment type="caution">
    <text evidence="2">The sequence shown here is derived from an EMBL/GenBank/DDBJ whole genome shotgun (WGS) entry which is preliminary data.</text>
</comment>
<protein>
    <submittedName>
        <fullName evidence="2">Uncharacterized protein</fullName>
    </submittedName>
</protein>